<dbReference type="Proteomes" id="UP000034112">
    <property type="component" value="Unassembled WGS sequence"/>
</dbReference>
<accession>A0A0F9X8U0</accession>
<keyword evidence="1" id="KW-0472">Membrane</keyword>
<reference evidence="3" key="1">
    <citation type="journal article" date="2015" name="Genome Announc.">
        <title>Draft whole-genome sequence of the biocontrol agent Trichoderma harzianum T6776.</title>
        <authorList>
            <person name="Baroncelli R."/>
            <person name="Piaggeschi G."/>
            <person name="Fiorini L."/>
            <person name="Bertolini E."/>
            <person name="Zapparata A."/>
            <person name="Pe M.E."/>
            <person name="Sarrocco S."/>
            <person name="Vannacci G."/>
        </authorList>
    </citation>
    <scope>NUCLEOTIDE SEQUENCE [LARGE SCALE GENOMIC DNA]</scope>
    <source>
        <strain evidence="3">T6776</strain>
    </source>
</reference>
<dbReference type="PANTHER" id="PTHR35896:SF3">
    <property type="entry name" value="MAJOR FACILITATOR SUPERFAMILY TRANSPORTER"/>
    <property type="match status" value="1"/>
</dbReference>
<gene>
    <name evidence="2" type="ORF">THAR02_06932</name>
</gene>
<dbReference type="AlphaFoldDB" id="A0A0F9X8U0"/>
<proteinExistence type="predicted"/>
<dbReference type="OMA" id="CLFQWRK"/>
<sequence>MEQKDEVRDYIEYEEVGVPSHIRRTKRPSCMERPSKFNIVMVVLFILAGVANIGTWLWITRGHRDALDEEWNHCGRSSEEAMRRGCVMEPLFYGWMPQQCVYKELSDRYPVFEDRKWYLEKDMINEVKSEALWRGSNIKVYTHIYHGEHCLFQWRKIMFAINNHEQYIDNKTISIHHSSHCADQLTEGREGDDAINEVELGFYRCRNTIWAS</sequence>
<dbReference type="EMBL" id="JOKZ01000220">
    <property type="protein sequence ID" value="KKP00960.1"/>
    <property type="molecule type" value="Genomic_DNA"/>
</dbReference>
<comment type="caution">
    <text evidence="2">The sequence shown here is derived from an EMBL/GenBank/DDBJ whole genome shotgun (WGS) entry which is preliminary data.</text>
</comment>
<evidence type="ECO:0000256" key="1">
    <source>
        <dbReference type="SAM" id="Phobius"/>
    </source>
</evidence>
<keyword evidence="1" id="KW-1133">Transmembrane helix</keyword>
<dbReference type="InterPro" id="IPR053008">
    <property type="entry name" value="Phomopsin_biosynth_assoc"/>
</dbReference>
<keyword evidence="1" id="KW-0812">Transmembrane</keyword>
<feature type="transmembrane region" description="Helical" evidence="1">
    <location>
        <begin position="37"/>
        <end position="59"/>
    </location>
</feature>
<protein>
    <submittedName>
        <fullName evidence="2">Uncharacterized protein</fullName>
    </submittedName>
</protein>
<dbReference type="PANTHER" id="PTHR35896">
    <property type="entry name" value="IG-LIKE DOMAIN-CONTAINING PROTEIN"/>
    <property type="match status" value="1"/>
</dbReference>
<evidence type="ECO:0000313" key="2">
    <source>
        <dbReference type="EMBL" id="KKP00960.1"/>
    </source>
</evidence>
<evidence type="ECO:0000313" key="3">
    <source>
        <dbReference type="Proteomes" id="UP000034112"/>
    </source>
</evidence>
<dbReference type="OrthoDB" id="3501153at2759"/>
<organism evidence="2 3">
    <name type="scientific">Trichoderma harzianum</name>
    <name type="common">Hypocrea lixii</name>
    <dbReference type="NCBI Taxonomy" id="5544"/>
    <lineage>
        <taxon>Eukaryota</taxon>
        <taxon>Fungi</taxon>
        <taxon>Dikarya</taxon>
        <taxon>Ascomycota</taxon>
        <taxon>Pezizomycotina</taxon>
        <taxon>Sordariomycetes</taxon>
        <taxon>Hypocreomycetidae</taxon>
        <taxon>Hypocreales</taxon>
        <taxon>Hypocreaceae</taxon>
        <taxon>Trichoderma</taxon>
    </lineage>
</organism>
<name>A0A0F9X8U0_TRIHA</name>